<dbReference type="Gene3D" id="2.60.120.650">
    <property type="entry name" value="Cupin"/>
    <property type="match status" value="1"/>
</dbReference>
<dbReference type="STRING" id="582402.Hbal_1606"/>
<proteinExistence type="predicted"/>
<sequence length="305" mass="34424">MLFKWPEDTSVCFSKEVIAGEHDEHLSEKYSDDGLADLLDRYPRENMGIYTFPAHSEGRVKAIHGRADNLSGAELLEAVKRGQIWLNLRAVSKYLPEYADVRNKLFSQLDSAAGIKTLKQDIGVLISSPDIHVHYHLDIPFVCLVQVRGEKYVSLYPPHEPFATANQIEAVVLREQEEEMDFKYSFDEHVSKVHMKPGVAITWPQNAPHRVQNGNMMNVSLSCEYMTASGLLKANAMYTNGKLRRRFGMNPSIPQNTGAAVMLKAVVARALKIQKKPTVKKVTPITFEIDKNTLEVRRIDESSNV</sequence>
<evidence type="ECO:0000313" key="2">
    <source>
        <dbReference type="Proteomes" id="UP000002745"/>
    </source>
</evidence>
<keyword evidence="2" id="KW-1185">Reference proteome</keyword>
<dbReference type="KEGG" id="hba:Hbal_1606"/>
<organism evidence="1 2">
    <name type="scientific">Hirschia baltica (strain ATCC 49814 / DSM 5838 / IFAM 1418)</name>
    <dbReference type="NCBI Taxonomy" id="582402"/>
    <lineage>
        <taxon>Bacteria</taxon>
        <taxon>Pseudomonadati</taxon>
        <taxon>Pseudomonadota</taxon>
        <taxon>Alphaproteobacteria</taxon>
        <taxon>Hyphomonadales</taxon>
        <taxon>Hyphomonadaceae</taxon>
        <taxon>Hirschia</taxon>
    </lineage>
</organism>
<dbReference type="eggNOG" id="COG2850">
    <property type="taxonomic scope" value="Bacteria"/>
</dbReference>
<dbReference type="Proteomes" id="UP000002745">
    <property type="component" value="Chromosome"/>
</dbReference>
<dbReference type="AlphaFoldDB" id="C6XJJ9"/>
<name>C6XJJ9_HIRBI</name>
<protein>
    <recommendedName>
        <fullName evidence="3">JmjC domain-containing protein</fullName>
    </recommendedName>
</protein>
<dbReference type="SUPFAM" id="SSF51197">
    <property type="entry name" value="Clavaminate synthase-like"/>
    <property type="match status" value="1"/>
</dbReference>
<gene>
    <name evidence="1" type="ordered locus">Hbal_1606</name>
</gene>
<evidence type="ECO:0000313" key="1">
    <source>
        <dbReference type="EMBL" id="ACT59294.1"/>
    </source>
</evidence>
<dbReference type="OrthoDB" id="7977346at2"/>
<accession>C6XJJ9</accession>
<evidence type="ECO:0008006" key="3">
    <source>
        <dbReference type="Google" id="ProtNLM"/>
    </source>
</evidence>
<dbReference type="EMBL" id="CP001678">
    <property type="protein sequence ID" value="ACT59294.1"/>
    <property type="molecule type" value="Genomic_DNA"/>
</dbReference>
<reference evidence="2" key="1">
    <citation type="journal article" date="2011" name="J. Bacteriol.">
        <title>Genome sequences of eight morphologically diverse alphaproteobacteria.</title>
        <authorList>
            <consortium name="US DOE Joint Genome Institute"/>
            <person name="Brown P.J."/>
            <person name="Kysela D.T."/>
            <person name="Buechlein A."/>
            <person name="Hemmerich C."/>
            <person name="Brun Y.V."/>
        </authorList>
    </citation>
    <scope>NUCLEOTIDE SEQUENCE [LARGE SCALE GENOMIC DNA]</scope>
    <source>
        <strain evidence="2">ATCC 49814 / DSM 5838 / IFAM 1418</strain>
    </source>
</reference>
<dbReference type="HOGENOM" id="CLU_075283_0_0_5"/>